<evidence type="ECO:0000259" key="6">
    <source>
        <dbReference type="Pfam" id="PF04542"/>
    </source>
</evidence>
<feature type="domain" description="RNA polymerase sigma-70 region 2" evidence="6">
    <location>
        <begin position="10"/>
        <end position="76"/>
    </location>
</feature>
<dbReference type="PANTHER" id="PTHR43133">
    <property type="entry name" value="RNA POLYMERASE ECF-TYPE SIGMA FACTO"/>
    <property type="match status" value="1"/>
</dbReference>
<dbReference type="InterPro" id="IPR014284">
    <property type="entry name" value="RNA_pol_sigma-70_dom"/>
</dbReference>
<dbReference type="InterPro" id="IPR036388">
    <property type="entry name" value="WH-like_DNA-bd_sf"/>
</dbReference>
<feature type="domain" description="RNA polymerase sigma factor 70 region 4 type 2" evidence="7">
    <location>
        <begin position="100"/>
        <end position="152"/>
    </location>
</feature>
<keyword evidence="4" id="KW-0238">DNA-binding</keyword>
<keyword evidence="5" id="KW-0804">Transcription</keyword>
<dbReference type="SUPFAM" id="SSF88659">
    <property type="entry name" value="Sigma3 and sigma4 domains of RNA polymerase sigma factors"/>
    <property type="match status" value="1"/>
</dbReference>
<gene>
    <name evidence="8" type="ORF">NZD86_06185</name>
</gene>
<dbReference type="InterPro" id="IPR039425">
    <property type="entry name" value="RNA_pol_sigma-70-like"/>
</dbReference>
<dbReference type="InterPro" id="IPR013249">
    <property type="entry name" value="RNA_pol_sigma70_r4_t2"/>
</dbReference>
<proteinExistence type="inferred from homology"/>
<dbReference type="Pfam" id="PF04542">
    <property type="entry name" value="Sigma70_r2"/>
    <property type="match status" value="1"/>
</dbReference>
<dbReference type="Gene3D" id="1.10.1740.10">
    <property type="match status" value="1"/>
</dbReference>
<dbReference type="NCBIfam" id="TIGR02937">
    <property type="entry name" value="sigma70-ECF"/>
    <property type="match status" value="1"/>
</dbReference>
<keyword evidence="2" id="KW-0805">Transcription regulation</keyword>
<sequence length="174" mass="20488">MTPNEVINHLIDLYSDDIYRFALHTVGNHADAKDIVQEVFLRSYQAWGKFRHDSSPKTWLFHIARNYMKDYFRRKAVRDEYIRKQDQSSLFTLDGIEERLDLQMAISLLPFDDRQVIILRFIEDLSVADTAQVLDWSEAKVRTKQHRSLKRLRGILDATESGKDVDNYAPEKGR</sequence>
<dbReference type="RefSeq" id="WP_268045622.1">
    <property type="nucleotide sequence ID" value="NZ_CP104064.1"/>
</dbReference>
<evidence type="ECO:0000313" key="8">
    <source>
        <dbReference type="EMBL" id="WAH38074.1"/>
    </source>
</evidence>
<evidence type="ECO:0000256" key="4">
    <source>
        <dbReference type="ARBA" id="ARBA00023125"/>
    </source>
</evidence>
<keyword evidence="3" id="KW-0731">Sigma factor</keyword>
<dbReference type="EMBL" id="CP104064">
    <property type="protein sequence ID" value="WAH38074.1"/>
    <property type="molecule type" value="Genomic_DNA"/>
</dbReference>
<comment type="similarity">
    <text evidence="1">Belongs to the sigma-70 factor family. ECF subfamily.</text>
</comment>
<evidence type="ECO:0000256" key="2">
    <source>
        <dbReference type="ARBA" id="ARBA00023015"/>
    </source>
</evidence>
<dbReference type="InterPro" id="IPR013324">
    <property type="entry name" value="RNA_pol_sigma_r3/r4-like"/>
</dbReference>
<dbReference type="Proteomes" id="UP001164803">
    <property type="component" value="Chromosome"/>
</dbReference>
<name>A0ABY6Z5C4_9BACL</name>
<reference evidence="8" key="1">
    <citation type="submission" date="2022-08" db="EMBL/GenBank/DDBJ databases">
        <title>Alicyclobacillus dauci DSM2870, complete genome.</title>
        <authorList>
            <person name="Wang Q."/>
            <person name="Cai R."/>
            <person name="Wang Z."/>
        </authorList>
    </citation>
    <scope>NUCLEOTIDE SEQUENCE</scope>
    <source>
        <strain evidence="8">DSM 28700</strain>
    </source>
</reference>
<protein>
    <submittedName>
        <fullName evidence="8">Sigma-70 family RNA polymerase sigma factor</fullName>
    </submittedName>
</protein>
<dbReference type="Pfam" id="PF08281">
    <property type="entry name" value="Sigma70_r4_2"/>
    <property type="match status" value="1"/>
</dbReference>
<dbReference type="InterPro" id="IPR007627">
    <property type="entry name" value="RNA_pol_sigma70_r2"/>
</dbReference>
<organism evidence="8 9">
    <name type="scientific">Alicyclobacillus dauci</name>
    <dbReference type="NCBI Taxonomy" id="1475485"/>
    <lineage>
        <taxon>Bacteria</taxon>
        <taxon>Bacillati</taxon>
        <taxon>Bacillota</taxon>
        <taxon>Bacilli</taxon>
        <taxon>Bacillales</taxon>
        <taxon>Alicyclobacillaceae</taxon>
        <taxon>Alicyclobacillus</taxon>
    </lineage>
</organism>
<dbReference type="Gene3D" id="1.10.10.10">
    <property type="entry name" value="Winged helix-like DNA-binding domain superfamily/Winged helix DNA-binding domain"/>
    <property type="match status" value="1"/>
</dbReference>
<dbReference type="InterPro" id="IPR013325">
    <property type="entry name" value="RNA_pol_sigma_r2"/>
</dbReference>
<evidence type="ECO:0000313" key="9">
    <source>
        <dbReference type="Proteomes" id="UP001164803"/>
    </source>
</evidence>
<evidence type="ECO:0000256" key="5">
    <source>
        <dbReference type="ARBA" id="ARBA00023163"/>
    </source>
</evidence>
<dbReference type="PANTHER" id="PTHR43133:SF8">
    <property type="entry name" value="RNA POLYMERASE SIGMA FACTOR HI_1459-RELATED"/>
    <property type="match status" value="1"/>
</dbReference>
<accession>A0ABY6Z5C4</accession>
<dbReference type="SUPFAM" id="SSF88946">
    <property type="entry name" value="Sigma2 domain of RNA polymerase sigma factors"/>
    <property type="match status" value="1"/>
</dbReference>
<dbReference type="CDD" id="cd06171">
    <property type="entry name" value="Sigma70_r4"/>
    <property type="match status" value="1"/>
</dbReference>
<evidence type="ECO:0000256" key="1">
    <source>
        <dbReference type="ARBA" id="ARBA00010641"/>
    </source>
</evidence>
<evidence type="ECO:0000259" key="7">
    <source>
        <dbReference type="Pfam" id="PF08281"/>
    </source>
</evidence>
<evidence type="ECO:0000256" key="3">
    <source>
        <dbReference type="ARBA" id="ARBA00023082"/>
    </source>
</evidence>
<keyword evidence="9" id="KW-1185">Reference proteome</keyword>